<organism evidence="1 2">
    <name type="scientific">Aphanomyces invadans</name>
    <dbReference type="NCBI Taxonomy" id="157072"/>
    <lineage>
        <taxon>Eukaryota</taxon>
        <taxon>Sar</taxon>
        <taxon>Stramenopiles</taxon>
        <taxon>Oomycota</taxon>
        <taxon>Saprolegniomycetes</taxon>
        <taxon>Saprolegniales</taxon>
        <taxon>Verrucalvaceae</taxon>
        <taxon>Aphanomyces</taxon>
    </lineage>
</organism>
<keyword evidence="2" id="KW-1185">Reference proteome</keyword>
<evidence type="ECO:0000313" key="2">
    <source>
        <dbReference type="Proteomes" id="UP000285060"/>
    </source>
</evidence>
<dbReference type="VEuPathDB" id="FungiDB:H310_02997"/>
<dbReference type="VEuPathDB" id="FungiDB:H310_01813"/>
<evidence type="ECO:0000313" key="1">
    <source>
        <dbReference type="EMBL" id="RHY31200.1"/>
    </source>
</evidence>
<reference evidence="1 2" key="1">
    <citation type="submission" date="2018-08" db="EMBL/GenBank/DDBJ databases">
        <title>Aphanomyces genome sequencing and annotation.</title>
        <authorList>
            <person name="Minardi D."/>
            <person name="Oidtmann B."/>
            <person name="Van Der Giezen M."/>
            <person name="Studholme D.J."/>
        </authorList>
    </citation>
    <scope>NUCLEOTIDE SEQUENCE [LARGE SCALE GENOMIC DNA]</scope>
    <source>
        <strain evidence="1 2">NJM0002</strain>
    </source>
</reference>
<dbReference type="Proteomes" id="UP000285060">
    <property type="component" value="Unassembled WGS sequence"/>
</dbReference>
<proteinExistence type="predicted"/>
<sequence length="268" mass="30027">MHVGACIDPFYKRRIAMFDLGKSHGDVTETEWVAWFMEAHDEEPAELDALKRRLQIAVQFDTRILDADSRVRAAQGQCLKCQSTEHRVREHPGITDGRVKKLMDEVYASCRGVNAMKNSDKSNSIECRATLDDVLVQPRVLLYSGSDESLESNGLLQALERLGSRPSVVDKPFVKLKPFGVNSLSLKVTRQINLLIGRPVMERLGFSLDDMLVDALMKCQTREVGDLGDGEDKPRTFQRLQEMYGDDAEELDVACSTLSMEKTADSDG</sequence>
<protein>
    <submittedName>
        <fullName evidence="1">Uncharacterized protein</fullName>
    </submittedName>
</protein>
<accession>A0A3R7D2B3</accession>
<name>A0A3R7D2B3_9STRA</name>
<comment type="caution">
    <text evidence="1">The sequence shown here is derived from an EMBL/GenBank/DDBJ whole genome shotgun (WGS) entry which is preliminary data.</text>
</comment>
<dbReference type="AlphaFoldDB" id="A0A3R7D2B3"/>
<dbReference type="EMBL" id="QUSY01000235">
    <property type="protein sequence ID" value="RHY31200.1"/>
    <property type="molecule type" value="Genomic_DNA"/>
</dbReference>
<gene>
    <name evidence="1" type="ORF">DYB32_003684</name>
</gene>